<name>A0A1R4HAU3_9GAMM</name>
<sequence length="63" mass="7355">MRAIHSAYYIKIETPLNFIVPKYKAKSKQITKKQAIEIKSNLCKYVKNKPISIEKLTNLCKDK</sequence>
<dbReference type="AlphaFoldDB" id="A0A1R4HAU3"/>
<gene>
    <name evidence="1" type="ORF">CRENPOLYSF1_430065</name>
</gene>
<evidence type="ECO:0000313" key="2">
    <source>
        <dbReference type="Proteomes" id="UP000195667"/>
    </source>
</evidence>
<organism evidence="1 2">
    <name type="scientific">Crenothrix polyspora</name>
    <dbReference type="NCBI Taxonomy" id="360316"/>
    <lineage>
        <taxon>Bacteria</taxon>
        <taxon>Pseudomonadati</taxon>
        <taxon>Pseudomonadota</taxon>
        <taxon>Gammaproteobacteria</taxon>
        <taxon>Methylococcales</taxon>
        <taxon>Crenotrichaceae</taxon>
        <taxon>Crenothrix</taxon>
    </lineage>
</organism>
<dbReference type="EMBL" id="FUKI01000119">
    <property type="protein sequence ID" value="SJM93374.1"/>
    <property type="molecule type" value="Genomic_DNA"/>
</dbReference>
<dbReference type="Proteomes" id="UP000195667">
    <property type="component" value="Unassembled WGS sequence"/>
</dbReference>
<evidence type="ECO:0000313" key="1">
    <source>
        <dbReference type="EMBL" id="SJM93374.1"/>
    </source>
</evidence>
<proteinExistence type="predicted"/>
<accession>A0A1R4HAU3</accession>
<keyword evidence="2" id="KW-1185">Reference proteome</keyword>
<reference evidence="2" key="1">
    <citation type="submission" date="2017-02" db="EMBL/GenBank/DDBJ databases">
        <authorList>
            <person name="Daims H."/>
        </authorList>
    </citation>
    <scope>NUCLEOTIDE SEQUENCE [LARGE SCALE GENOMIC DNA]</scope>
</reference>
<protein>
    <submittedName>
        <fullName evidence="1">Uncharacterized protein</fullName>
    </submittedName>
</protein>